<keyword evidence="9" id="KW-1185">Reference proteome</keyword>
<accession>A0ABS2CME9</accession>
<evidence type="ECO:0000256" key="2">
    <source>
        <dbReference type="ARBA" id="ARBA00022679"/>
    </source>
</evidence>
<keyword evidence="2 5" id="KW-0808">Transferase</keyword>
<dbReference type="HAMAP" id="MF_02126">
    <property type="entry name" value="RF_methyltr_PrmC"/>
    <property type="match status" value="1"/>
</dbReference>
<dbReference type="InterPro" id="IPR029063">
    <property type="entry name" value="SAM-dependent_MTases_sf"/>
</dbReference>
<keyword evidence="1 5" id="KW-0489">Methyltransferase</keyword>
<feature type="binding site" evidence="5">
    <location>
        <position position="147"/>
    </location>
    <ligand>
        <name>S-adenosyl-L-methionine</name>
        <dbReference type="ChEBI" id="CHEBI:59789"/>
    </ligand>
</feature>
<comment type="function">
    <text evidence="5">Methylates the class 1 translation termination release factors RF1/PrfA and RF2/PrfB on the glutamine residue of the universally conserved GGQ motif.</text>
</comment>
<dbReference type="RefSeq" id="WP_204131119.1">
    <property type="nucleotide sequence ID" value="NZ_JAFDVD010000009.1"/>
</dbReference>
<comment type="caution">
    <text evidence="8">The sequence shown here is derived from an EMBL/GenBank/DDBJ whole genome shotgun (WGS) entry which is preliminary data.</text>
</comment>
<dbReference type="InterPro" id="IPR007848">
    <property type="entry name" value="Small_mtfrase_dom"/>
</dbReference>
<comment type="catalytic activity">
    <reaction evidence="4 5">
        <text>L-glutaminyl-[peptide chain release factor] + S-adenosyl-L-methionine = N(5)-methyl-L-glutaminyl-[peptide chain release factor] + S-adenosyl-L-homocysteine + H(+)</text>
        <dbReference type="Rhea" id="RHEA:42896"/>
        <dbReference type="Rhea" id="RHEA-COMP:10271"/>
        <dbReference type="Rhea" id="RHEA-COMP:10272"/>
        <dbReference type="ChEBI" id="CHEBI:15378"/>
        <dbReference type="ChEBI" id="CHEBI:30011"/>
        <dbReference type="ChEBI" id="CHEBI:57856"/>
        <dbReference type="ChEBI" id="CHEBI:59789"/>
        <dbReference type="ChEBI" id="CHEBI:61891"/>
        <dbReference type="EC" id="2.1.1.297"/>
    </reaction>
</comment>
<evidence type="ECO:0000256" key="3">
    <source>
        <dbReference type="ARBA" id="ARBA00022691"/>
    </source>
</evidence>
<gene>
    <name evidence="5 8" type="primary">prmC</name>
    <name evidence="8" type="ORF">JQN70_09650</name>
</gene>
<evidence type="ECO:0000313" key="8">
    <source>
        <dbReference type="EMBL" id="MBM6400648.1"/>
    </source>
</evidence>
<dbReference type="GO" id="GO:0032259">
    <property type="term" value="P:methylation"/>
    <property type="evidence" value="ECO:0007669"/>
    <property type="project" value="UniProtKB-KW"/>
</dbReference>
<feature type="binding site" evidence="5">
    <location>
        <begin position="195"/>
        <end position="198"/>
    </location>
    <ligand>
        <name>substrate</name>
    </ligand>
</feature>
<dbReference type="InterPro" id="IPR040758">
    <property type="entry name" value="PrmC_N"/>
</dbReference>
<dbReference type="EC" id="2.1.1.297" evidence="5"/>
<evidence type="ECO:0000256" key="1">
    <source>
        <dbReference type="ARBA" id="ARBA00022603"/>
    </source>
</evidence>
<organism evidence="8 9">
    <name type="scientific">Phycicoccus sonneratiae</name>
    <dbReference type="NCBI Taxonomy" id="2807628"/>
    <lineage>
        <taxon>Bacteria</taxon>
        <taxon>Bacillati</taxon>
        <taxon>Actinomycetota</taxon>
        <taxon>Actinomycetes</taxon>
        <taxon>Micrococcales</taxon>
        <taxon>Intrasporangiaceae</taxon>
        <taxon>Phycicoccus</taxon>
    </lineage>
</organism>
<dbReference type="EMBL" id="JAFDVD010000009">
    <property type="protein sequence ID" value="MBM6400648.1"/>
    <property type="molecule type" value="Genomic_DNA"/>
</dbReference>
<evidence type="ECO:0000259" key="7">
    <source>
        <dbReference type="Pfam" id="PF17827"/>
    </source>
</evidence>
<dbReference type="InterPro" id="IPR002052">
    <property type="entry name" value="DNA_methylase_N6_adenine_CS"/>
</dbReference>
<comment type="caution">
    <text evidence="5">Lacks conserved residue(s) required for the propagation of feature annotation.</text>
</comment>
<feature type="domain" description="Release factor glutamine methyltransferase N-terminal" evidence="7">
    <location>
        <begin position="7"/>
        <end position="78"/>
    </location>
</feature>
<dbReference type="InterPro" id="IPR019874">
    <property type="entry name" value="RF_methyltr_PrmC"/>
</dbReference>
<dbReference type="InterPro" id="IPR004556">
    <property type="entry name" value="HemK-like"/>
</dbReference>
<protein>
    <recommendedName>
        <fullName evidence="5">Release factor glutamine methyltransferase</fullName>
        <shortName evidence="5">RF MTase</shortName>
        <ecNumber evidence="5">2.1.1.297</ecNumber>
    </recommendedName>
    <alternativeName>
        <fullName evidence="5">N5-glutamine methyltransferase PrmC</fullName>
    </alternativeName>
    <alternativeName>
        <fullName evidence="5">Protein-(glutamine-N5) MTase PrmC</fullName>
    </alternativeName>
    <alternativeName>
        <fullName evidence="5">Protein-glutamine N-methyltransferase PrmC</fullName>
    </alternativeName>
</protein>
<dbReference type="InterPro" id="IPR050320">
    <property type="entry name" value="N5-glutamine_MTase"/>
</dbReference>
<proteinExistence type="inferred from homology"/>
<dbReference type="Proteomes" id="UP001430172">
    <property type="component" value="Unassembled WGS sequence"/>
</dbReference>
<name>A0ABS2CME9_9MICO</name>
<dbReference type="NCBIfam" id="TIGR03534">
    <property type="entry name" value="RF_mod_PrmC"/>
    <property type="match status" value="1"/>
</dbReference>
<dbReference type="Pfam" id="PF05175">
    <property type="entry name" value="MTS"/>
    <property type="match status" value="1"/>
</dbReference>
<dbReference type="Gene3D" id="1.10.8.10">
    <property type="entry name" value="DNA helicase RuvA subunit, C-terminal domain"/>
    <property type="match status" value="1"/>
</dbReference>
<evidence type="ECO:0000259" key="6">
    <source>
        <dbReference type="Pfam" id="PF05175"/>
    </source>
</evidence>
<dbReference type="PANTHER" id="PTHR18895:SF74">
    <property type="entry name" value="MTRF1L RELEASE FACTOR GLUTAMINE METHYLTRANSFERASE"/>
    <property type="match status" value="1"/>
</dbReference>
<feature type="domain" description="Methyltransferase small" evidence="6">
    <location>
        <begin position="116"/>
        <end position="199"/>
    </location>
</feature>
<dbReference type="Pfam" id="PF17827">
    <property type="entry name" value="PrmC_N"/>
    <property type="match status" value="1"/>
</dbReference>
<dbReference type="GO" id="GO:0102559">
    <property type="term" value="F:peptide chain release factor N(5)-glutamine methyltransferase activity"/>
    <property type="evidence" value="ECO:0007669"/>
    <property type="project" value="UniProtKB-EC"/>
</dbReference>
<keyword evidence="3 5" id="KW-0949">S-adenosyl-L-methionine</keyword>
<dbReference type="NCBIfam" id="TIGR00536">
    <property type="entry name" value="hemK_fam"/>
    <property type="match status" value="1"/>
</dbReference>
<comment type="similarity">
    <text evidence="5">Belongs to the protein N5-glutamine methyltransferase family. PrmC subfamily.</text>
</comment>
<dbReference type="SUPFAM" id="SSF53335">
    <property type="entry name" value="S-adenosyl-L-methionine-dependent methyltransferases"/>
    <property type="match status" value="1"/>
</dbReference>
<evidence type="ECO:0000256" key="4">
    <source>
        <dbReference type="ARBA" id="ARBA00048391"/>
    </source>
</evidence>
<dbReference type="PANTHER" id="PTHR18895">
    <property type="entry name" value="HEMK METHYLTRANSFERASE"/>
    <property type="match status" value="1"/>
</dbReference>
<dbReference type="Gene3D" id="3.40.50.150">
    <property type="entry name" value="Vaccinia Virus protein VP39"/>
    <property type="match status" value="1"/>
</dbReference>
<evidence type="ECO:0000313" key="9">
    <source>
        <dbReference type="Proteomes" id="UP001430172"/>
    </source>
</evidence>
<reference evidence="8" key="1">
    <citation type="submission" date="2021-02" db="EMBL/GenBank/DDBJ databases">
        <title>Phycicoccus sp. MQZ13P-5T, whole genome shotgun sequence.</title>
        <authorList>
            <person name="Tuo L."/>
        </authorList>
    </citation>
    <scope>NUCLEOTIDE SEQUENCE</scope>
    <source>
        <strain evidence="8">MQZ13P-5</strain>
    </source>
</reference>
<dbReference type="PROSITE" id="PS00092">
    <property type="entry name" value="N6_MTASE"/>
    <property type="match status" value="1"/>
</dbReference>
<evidence type="ECO:0000256" key="5">
    <source>
        <dbReference type="HAMAP-Rule" id="MF_02126"/>
    </source>
</evidence>
<feature type="binding site" evidence="5">
    <location>
        <position position="195"/>
    </location>
    <ligand>
        <name>S-adenosyl-L-methionine</name>
        <dbReference type="ChEBI" id="CHEBI:59789"/>
    </ligand>
</feature>
<sequence length="292" mass="30777">MTSTDVLLARARTALTAAGIASPDADAVELLSHVLGVDHGEVRMRGILRTPVVERDVLRFDDLVEERLARVPLQHLTGRSFFRNLALSVGPGVFVPRPETEVTAGLAIDAARAAGRSPVVVDLCTGSGAIALAMADEVPGARVHAVELSPDAHAWAERNVGRHAGSLEHEVDLRLGDATSAFPELEGRVDVVVSNPPYIPDGAVPLDPEVRDHDPEVALYGRSADGLGVPLAVAARAAELLRDGGVLVMEHADTQGQTLPAGLRATGDWVDVVDHPDLTGRPRATVAVRAPR</sequence>
<dbReference type="CDD" id="cd02440">
    <property type="entry name" value="AdoMet_MTases"/>
    <property type="match status" value="1"/>
</dbReference>